<organism evidence="1 2">
    <name type="scientific">Microbacterium ulmi</name>
    <dbReference type="NCBI Taxonomy" id="179095"/>
    <lineage>
        <taxon>Bacteria</taxon>
        <taxon>Bacillati</taxon>
        <taxon>Actinomycetota</taxon>
        <taxon>Actinomycetes</taxon>
        <taxon>Micrococcales</taxon>
        <taxon>Microbacteriaceae</taxon>
        <taxon>Microbacterium</taxon>
    </lineage>
</organism>
<comment type="caution">
    <text evidence="1">The sequence shown here is derived from an EMBL/GenBank/DDBJ whole genome shotgun (WGS) entry which is preliminary data.</text>
</comment>
<dbReference type="AlphaFoldDB" id="A0A7Y2M193"/>
<reference evidence="1 2" key="1">
    <citation type="submission" date="2020-05" db="EMBL/GenBank/DDBJ databases">
        <title>MicrobeNet Type strains.</title>
        <authorList>
            <person name="Nicholson A.C."/>
        </authorList>
    </citation>
    <scope>NUCLEOTIDE SEQUENCE [LARGE SCALE GENOMIC DNA]</scope>
    <source>
        <strain evidence="1 2">JCM 14282</strain>
    </source>
</reference>
<dbReference type="Proteomes" id="UP000543598">
    <property type="component" value="Unassembled WGS sequence"/>
</dbReference>
<name>A0A7Y2M193_9MICO</name>
<evidence type="ECO:0000313" key="2">
    <source>
        <dbReference type="Proteomes" id="UP000543598"/>
    </source>
</evidence>
<dbReference type="RefSeq" id="WP_167035886.1">
    <property type="nucleotide sequence ID" value="NZ_BAAANA010000001.1"/>
</dbReference>
<evidence type="ECO:0000313" key="1">
    <source>
        <dbReference type="EMBL" id="NNH04641.1"/>
    </source>
</evidence>
<gene>
    <name evidence="1" type="ORF">HLA99_12380</name>
</gene>
<sequence>MEQIAPIAWVESPLQLIGAAEWAAAAGLAVPVAGRLTPQMSETADELVARGAWFGRLEPYLGIPWRLLAQHGHWLVGDGFSGQFRLAATVLRPRTVTFLDDGANTLALGDALLGRRAFARPDVAEKGLTTTFAPFAMETVLRRARGGRVEFFTAFDLGTERRVALRDRGFSLRQHEFAWTRASARPATNLGDRVVLGSARPVDGRMTLDAYLEWLSAVARDRVVSYLPHRRETDAQLAAVAAVPRVEVVPSHLPVELVLAGAQGPLDVVTLPSSTTTTLSLVLGAGATVNGRAVRATAARIRSAEASERRAQA</sequence>
<protein>
    <submittedName>
        <fullName evidence="1">Uncharacterized protein</fullName>
    </submittedName>
</protein>
<dbReference type="EMBL" id="JABEMB010000019">
    <property type="protein sequence ID" value="NNH04641.1"/>
    <property type="molecule type" value="Genomic_DNA"/>
</dbReference>
<proteinExistence type="predicted"/>
<keyword evidence="2" id="KW-1185">Reference proteome</keyword>
<accession>A0A7Y2M193</accession>